<keyword evidence="1" id="KW-1133">Transmembrane helix</keyword>
<keyword evidence="3" id="KW-1185">Reference proteome</keyword>
<reference evidence="2 3" key="1">
    <citation type="submission" date="2018-10" db="EMBL/GenBank/DDBJ databases">
        <title>Genomic Encyclopedia of Type Strains, Phase IV (KMG-IV): sequencing the most valuable type-strain genomes for metagenomic binning, comparative biology and taxonomic classification.</title>
        <authorList>
            <person name="Goeker M."/>
        </authorList>
    </citation>
    <scope>NUCLEOTIDE SEQUENCE [LARGE SCALE GENOMIC DNA]</scope>
    <source>
        <strain evidence="2 3">DSM 22228</strain>
    </source>
</reference>
<dbReference type="PANTHER" id="PTHR34980">
    <property type="entry name" value="INNER MEMBRANE PROTEIN-RELATED-RELATED"/>
    <property type="match status" value="1"/>
</dbReference>
<name>A0A495RF49_9GAMM</name>
<proteinExistence type="predicted"/>
<protein>
    <submittedName>
        <fullName evidence="2">Uncharacterized membrane protein YhaH (DUF805 family)</fullName>
    </submittedName>
</protein>
<dbReference type="AlphaFoldDB" id="A0A495RF49"/>
<evidence type="ECO:0000313" key="3">
    <source>
        <dbReference type="Proteomes" id="UP000278542"/>
    </source>
</evidence>
<accession>A0A495RF49</accession>
<feature type="transmembrane region" description="Helical" evidence="1">
    <location>
        <begin position="24"/>
        <end position="46"/>
    </location>
</feature>
<feature type="transmembrane region" description="Helical" evidence="1">
    <location>
        <begin position="87"/>
        <end position="108"/>
    </location>
</feature>
<dbReference type="Pfam" id="PF05656">
    <property type="entry name" value="DUF805"/>
    <property type="match status" value="1"/>
</dbReference>
<gene>
    <name evidence="2" type="ORF">DES39_1434</name>
</gene>
<dbReference type="GO" id="GO:0005886">
    <property type="term" value="C:plasma membrane"/>
    <property type="evidence" value="ECO:0007669"/>
    <property type="project" value="TreeGrafter"/>
</dbReference>
<organism evidence="2 3">
    <name type="scientific">Orbus hercynius</name>
    <dbReference type="NCBI Taxonomy" id="593135"/>
    <lineage>
        <taxon>Bacteria</taxon>
        <taxon>Pseudomonadati</taxon>
        <taxon>Pseudomonadota</taxon>
        <taxon>Gammaproteobacteria</taxon>
        <taxon>Orbales</taxon>
        <taxon>Orbaceae</taxon>
        <taxon>Orbus</taxon>
    </lineage>
</organism>
<keyword evidence="1" id="KW-0812">Transmembrane</keyword>
<dbReference type="EMBL" id="RBWY01000002">
    <property type="protein sequence ID" value="RKS86015.1"/>
    <property type="molecule type" value="Genomic_DNA"/>
</dbReference>
<dbReference type="Proteomes" id="UP000278542">
    <property type="component" value="Unassembled WGS sequence"/>
</dbReference>
<dbReference type="PANTHER" id="PTHR34980:SF2">
    <property type="entry name" value="INNER MEMBRANE PROTEIN YHAH-RELATED"/>
    <property type="match status" value="1"/>
</dbReference>
<evidence type="ECO:0000256" key="1">
    <source>
        <dbReference type="SAM" id="Phobius"/>
    </source>
</evidence>
<dbReference type="OrthoDB" id="9812349at2"/>
<feature type="transmembrane region" description="Helical" evidence="1">
    <location>
        <begin position="52"/>
        <end position="75"/>
    </location>
</feature>
<comment type="caution">
    <text evidence="2">The sequence shown here is derived from an EMBL/GenBank/DDBJ whole genome shotgun (WGS) entry which is preliminary data.</text>
</comment>
<keyword evidence="1" id="KW-0472">Membrane</keyword>
<dbReference type="InterPro" id="IPR008523">
    <property type="entry name" value="DUF805"/>
</dbReference>
<sequence length="123" mass="14304">MDWYLKCIKDNYANFNGRARRKEFWMFTLFNWIVIFVLMILAGIFGSFSHSLASIVVFIYFIFAAAVIIPTIAVTVRRLHDTGRSGWWYLIIFVPIVGPIILLVFMFLDSMPIENQYGLNPKA</sequence>
<dbReference type="RefSeq" id="WP_121145096.1">
    <property type="nucleotide sequence ID" value="NZ_RBWY01000002.1"/>
</dbReference>
<evidence type="ECO:0000313" key="2">
    <source>
        <dbReference type="EMBL" id="RKS86015.1"/>
    </source>
</evidence>